<proteinExistence type="predicted"/>
<dbReference type="AlphaFoldDB" id="A0A9D3VR46"/>
<dbReference type="Proteomes" id="UP000828251">
    <property type="component" value="Unassembled WGS sequence"/>
</dbReference>
<evidence type="ECO:0000313" key="1">
    <source>
        <dbReference type="EMBL" id="KAH1092281.1"/>
    </source>
</evidence>
<accession>A0A9D3VR46</accession>
<organism evidence="1 2">
    <name type="scientific">Gossypium stocksii</name>
    <dbReference type="NCBI Taxonomy" id="47602"/>
    <lineage>
        <taxon>Eukaryota</taxon>
        <taxon>Viridiplantae</taxon>
        <taxon>Streptophyta</taxon>
        <taxon>Embryophyta</taxon>
        <taxon>Tracheophyta</taxon>
        <taxon>Spermatophyta</taxon>
        <taxon>Magnoliopsida</taxon>
        <taxon>eudicotyledons</taxon>
        <taxon>Gunneridae</taxon>
        <taxon>Pentapetalae</taxon>
        <taxon>rosids</taxon>
        <taxon>malvids</taxon>
        <taxon>Malvales</taxon>
        <taxon>Malvaceae</taxon>
        <taxon>Malvoideae</taxon>
        <taxon>Gossypium</taxon>
    </lineage>
</organism>
<protein>
    <submittedName>
        <fullName evidence="1">Uncharacterized protein</fullName>
    </submittedName>
</protein>
<keyword evidence="2" id="KW-1185">Reference proteome</keyword>
<reference evidence="1 2" key="1">
    <citation type="journal article" date="2021" name="Plant Biotechnol. J.">
        <title>Multi-omics assisted identification of the key and species-specific regulatory components of drought-tolerant mechanisms in Gossypium stocksii.</title>
        <authorList>
            <person name="Yu D."/>
            <person name="Ke L."/>
            <person name="Zhang D."/>
            <person name="Wu Y."/>
            <person name="Sun Y."/>
            <person name="Mei J."/>
            <person name="Sun J."/>
            <person name="Sun Y."/>
        </authorList>
    </citation>
    <scope>NUCLEOTIDE SEQUENCE [LARGE SCALE GENOMIC DNA]</scope>
    <source>
        <strain evidence="2">cv. E1</strain>
        <tissue evidence="1">Leaf</tissue>
    </source>
</reference>
<gene>
    <name evidence="1" type="ORF">J1N35_019538</name>
</gene>
<dbReference type="EMBL" id="JAIQCV010000006">
    <property type="protein sequence ID" value="KAH1092281.1"/>
    <property type="molecule type" value="Genomic_DNA"/>
</dbReference>
<evidence type="ECO:0000313" key="2">
    <source>
        <dbReference type="Proteomes" id="UP000828251"/>
    </source>
</evidence>
<name>A0A9D3VR46_9ROSI</name>
<sequence length="84" mass="9661">MAKKEHGWCLCEVSYDGAYLQDASGAHRFQPFLNLGELKVESLKPYSGFALMGWHKLFIRTQSYGSRKEIKPILSSKKKRLNQL</sequence>
<comment type="caution">
    <text evidence="1">The sequence shown here is derived from an EMBL/GenBank/DDBJ whole genome shotgun (WGS) entry which is preliminary data.</text>
</comment>